<dbReference type="RefSeq" id="WP_251798112.1">
    <property type="nucleotide sequence ID" value="NZ_JAMQOL010000015.1"/>
</dbReference>
<name>A0ABT0XXB3_9ACTN</name>
<protein>
    <submittedName>
        <fullName evidence="1">Uncharacterized protein</fullName>
    </submittedName>
</protein>
<keyword evidence="2" id="KW-1185">Reference proteome</keyword>
<comment type="caution">
    <text evidence="1">The sequence shown here is derived from an EMBL/GenBank/DDBJ whole genome shotgun (WGS) entry which is preliminary data.</text>
</comment>
<evidence type="ECO:0000313" key="2">
    <source>
        <dbReference type="Proteomes" id="UP001523216"/>
    </source>
</evidence>
<sequence length="219" mass="22402">MSPHEDNPDPTLEAIKKIIETLNGEQLEKLEGTLHEVTESESLAGPGACPAPAQDDAGLWNQEVRSFIDRIGCILPDPVDRPVGGSPAADEAMTFCKALAHLASGLVILANVVTGPISLAIQQVAKQLQAPLVATGVELALAAAKELAGGELKAEVTGQLSAEAILSFVPSGSHELKATAFLLRLTGVVACIAAGVRPITQCPCCPDGLSDTGSGLLGA</sequence>
<accession>A0ABT0XXB3</accession>
<organism evidence="1 2">
    <name type="scientific">Paractinoplanes hotanensis</name>
    <dbReference type="NCBI Taxonomy" id="2906497"/>
    <lineage>
        <taxon>Bacteria</taxon>
        <taxon>Bacillati</taxon>
        <taxon>Actinomycetota</taxon>
        <taxon>Actinomycetes</taxon>
        <taxon>Micromonosporales</taxon>
        <taxon>Micromonosporaceae</taxon>
        <taxon>Paractinoplanes</taxon>
    </lineage>
</organism>
<dbReference type="EMBL" id="JAMQOL010000015">
    <property type="protein sequence ID" value="MCM4078270.1"/>
    <property type="molecule type" value="Genomic_DNA"/>
</dbReference>
<reference evidence="1 2" key="1">
    <citation type="submission" date="2022-06" db="EMBL/GenBank/DDBJ databases">
        <title>Actinoplanes abujensis sp. nov., isolated from Nigerian arid soil.</title>
        <authorList>
            <person name="Ding P."/>
        </authorList>
    </citation>
    <scope>NUCLEOTIDE SEQUENCE [LARGE SCALE GENOMIC DNA]</scope>
    <source>
        <strain evidence="2">TRM88002</strain>
    </source>
</reference>
<proteinExistence type="predicted"/>
<dbReference type="Proteomes" id="UP001523216">
    <property type="component" value="Unassembled WGS sequence"/>
</dbReference>
<gene>
    <name evidence="1" type="ORF">LXN57_11910</name>
</gene>
<evidence type="ECO:0000313" key="1">
    <source>
        <dbReference type="EMBL" id="MCM4078270.1"/>
    </source>
</evidence>